<dbReference type="AlphaFoldDB" id="A0A1B8GVU1"/>
<feature type="transmembrane region" description="Helical" evidence="2">
    <location>
        <begin position="72"/>
        <end position="92"/>
    </location>
</feature>
<feature type="transmembrane region" description="Helical" evidence="2">
    <location>
        <begin position="40"/>
        <end position="60"/>
    </location>
</feature>
<keyword evidence="2" id="KW-0812">Transmembrane</keyword>
<feature type="transmembrane region" description="Helical" evidence="2">
    <location>
        <begin position="6"/>
        <end position="28"/>
    </location>
</feature>
<dbReference type="PANTHER" id="PTHR42109">
    <property type="entry name" value="UNPLACED GENOMIC SCAFFOLD UM_SCAF_CONTIG_1.265, WHOLE GENOME SHOTGUN SEQUENCE"/>
    <property type="match status" value="1"/>
</dbReference>
<evidence type="ECO:0000259" key="3">
    <source>
        <dbReference type="Pfam" id="PF24800"/>
    </source>
</evidence>
<organism evidence="4 5">
    <name type="scientific">Pseudogymnoascus verrucosus</name>
    <dbReference type="NCBI Taxonomy" id="342668"/>
    <lineage>
        <taxon>Eukaryota</taxon>
        <taxon>Fungi</taxon>
        <taxon>Dikarya</taxon>
        <taxon>Ascomycota</taxon>
        <taxon>Pezizomycotina</taxon>
        <taxon>Leotiomycetes</taxon>
        <taxon>Thelebolales</taxon>
        <taxon>Thelebolaceae</taxon>
        <taxon>Pseudogymnoascus</taxon>
    </lineage>
</organism>
<gene>
    <name evidence="4" type="ORF">VE01_01820</name>
</gene>
<feature type="transmembrane region" description="Helical" evidence="2">
    <location>
        <begin position="222"/>
        <end position="246"/>
    </location>
</feature>
<feature type="transmembrane region" description="Helical" evidence="2">
    <location>
        <begin position="152"/>
        <end position="173"/>
    </location>
</feature>
<keyword evidence="5" id="KW-1185">Reference proteome</keyword>
<feature type="compositionally biased region" description="Basic residues" evidence="1">
    <location>
        <begin position="276"/>
        <end position="286"/>
    </location>
</feature>
<keyword evidence="2" id="KW-0472">Membrane</keyword>
<reference evidence="5" key="2">
    <citation type="journal article" date="2018" name="Nat. Commun.">
        <title>Extreme sensitivity to ultraviolet light in the fungal pathogen causing white-nose syndrome of bats.</title>
        <authorList>
            <person name="Palmer J.M."/>
            <person name="Drees K.P."/>
            <person name="Foster J.T."/>
            <person name="Lindner D.L."/>
        </authorList>
    </citation>
    <scope>NUCLEOTIDE SEQUENCE [LARGE SCALE GENOMIC DNA]</scope>
    <source>
        <strain evidence="5">UAMH 10579</strain>
    </source>
</reference>
<dbReference type="EMBL" id="KV460210">
    <property type="protein sequence ID" value="OBT99947.1"/>
    <property type="molecule type" value="Genomic_DNA"/>
</dbReference>
<feature type="domain" description="DUF7702" evidence="3">
    <location>
        <begin position="4"/>
        <end position="248"/>
    </location>
</feature>
<dbReference type="OrthoDB" id="2560628at2759"/>
<name>A0A1B8GVU1_9PEZI</name>
<reference evidence="4 5" key="1">
    <citation type="submission" date="2016-03" db="EMBL/GenBank/DDBJ databases">
        <title>Comparative genomics of Pseudogymnoascus destructans, the fungus causing white-nose syndrome of bats.</title>
        <authorList>
            <person name="Palmer J.M."/>
            <person name="Drees K.P."/>
            <person name="Foster J.T."/>
            <person name="Lindner D.L."/>
        </authorList>
    </citation>
    <scope>NUCLEOTIDE SEQUENCE [LARGE SCALE GENOMIC DNA]</scope>
    <source>
        <strain evidence="4 5">UAMH 10579</strain>
    </source>
</reference>
<evidence type="ECO:0000313" key="5">
    <source>
        <dbReference type="Proteomes" id="UP000091956"/>
    </source>
</evidence>
<evidence type="ECO:0000256" key="2">
    <source>
        <dbReference type="SAM" id="Phobius"/>
    </source>
</evidence>
<evidence type="ECO:0000313" key="4">
    <source>
        <dbReference type="EMBL" id="OBT99947.1"/>
    </source>
</evidence>
<accession>A0A1B8GVU1</accession>
<dbReference type="RefSeq" id="XP_018133680.1">
    <property type="nucleotide sequence ID" value="XM_018271335.2"/>
</dbReference>
<dbReference type="STRING" id="342668.A0A1B8GVU1"/>
<feature type="transmembrane region" description="Helical" evidence="2">
    <location>
        <begin position="185"/>
        <end position="202"/>
    </location>
</feature>
<sequence length="304" mass="32554">MTPLTFRNGISIALLVLYAPLLLLGAFLSKRHGFGRSSGWIFLVIFCTLRILSGALNLAIINSPTSTSLHTAYLITNSVGLSPLLLASLGLLNRAIESIERRAHSVTITPRLIRLIQLLIMIALILAIVGSINLTDAKTDGDVHDARTLVQAAVGLFIAGYVILCLATVRVLFSISSAEAGERRLIPALAAALPFLLIRVVYAGVGAFGNDAKFNAVTGSDAIFLVMVVLMELAVVIIFEGVGITLKAIPKEDRGKVGDYMEMPLTGGLVGKFVGGRRHESRRHGSRRGESRRGQPVAETRYGA</sequence>
<dbReference type="GeneID" id="28835206"/>
<dbReference type="PANTHER" id="PTHR42109:SF2">
    <property type="entry name" value="INTEGRAL MEMBRANE PROTEIN"/>
    <property type="match status" value="1"/>
</dbReference>
<protein>
    <recommendedName>
        <fullName evidence="3">DUF7702 domain-containing protein</fullName>
    </recommendedName>
</protein>
<dbReference type="Proteomes" id="UP000091956">
    <property type="component" value="Unassembled WGS sequence"/>
</dbReference>
<feature type="region of interest" description="Disordered" evidence="1">
    <location>
        <begin position="276"/>
        <end position="304"/>
    </location>
</feature>
<dbReference type="Pfam" id="PF24800">
    <property type="entry name" value="DUF7702"/>
    <property type="match status" value="1"/>
</dbReference>
<proteinExistence type="predicted"/>
<dbReference type="InterPro" id="IPR056119">
    <property type="entry name" value="DUF7702"/>
</dbReference>
<evidence type="ECO:0000256" key="1">
    <source>
        <dbReference type="SAM" id="MobiDB-lite"/>
    </source>
</evidence>
<keyword evidence="2" id="KW-1133">Transmembrane helix</keyword>
<feature type="transmembrane region" description="Helical" evidence="2">
    <location>
        <begin position="112"/>
        <end position="132"/>
    </location>
</feature>